<sequence>MEDVARKAGVAISSVSRVLSGHPDVSARMAKKVEEATRLLGYEPDILAQSMRSGETRTIGFIITDISNPLFAQVAQSCEQELRKMGYSMILMNSDGDEATEAENFGVLRRRRVDGIIASLISEKSSTVKTSLQNLRSPLVLLDRQITGYEYGSVTANHFSGLRDAVNHLINQGHREIAFVSGTADVLITRERLRGYKKAFADNGIPINETNIRLGAFSDEFAERQTYLLFSSPSVPTAILTGGVGATAGAIRALRSLNLTIGSDVSFIAIDEWPMFDVVLPQLSSVYRDPDMIGRESARLLLEIMRGAKPRKTVIETHFIIRDSSTNKPRIKKQL</sequence>
<evidence type="ECO:0000313" key="6">
    <source>
        <dbReference type="EMBL" id="CAB4859119.1"/>
    </source>
</evidence>
<dbReference type="GO" id="GO:0003700">
    <property type="term" value="F:DNA-binding transcription factor activity"/>
    <property type="evidence" value="ECO:0007669"/>
    <property type="project" value="TreeGrafter"/>
</dbReference>
<dbReference type="PROSITE" id="PS50943">
    <property type="entry name" value="HTH_CROC1"/>
    <property type="match status" value="1"/>
</dbReference>
<dbReference type="PROSITE" id="PS50932">
    <property type="entry name" value="HTH_LACI_2"/>
    <property type="match status" value="1"/>
</dbReference>
<dbReference type="CDD" id="cd01392">
    <property type="entry name" value="HTH_LacI"/>
    <property type="match status" value="1"/>
</dbReference>
<organism evidence="6">
    <name type="scientific">freshwater metagenome</name>
    <dbReference type="NCBI Taxonomy" id="449393"/>
    <lineage>
        <taxon>unclassified sequences</taxon>
        <taxon>metagenomes</taxon>
        <taxon>ecological metagenomes</taxon>
    </lineage>
</organism>
<dbReference type="SMART" id="SM00354">
    <property type="entry name" value="HTH_LACI"/>
    <property type="match status" value="1"/>
</dbReference>
<dbReference type="InterPro" id="IPR010982">
    <property type="entry name" value="Lambda_DNA-bd_dom_sf"/>
</dbReference>
<dbReference type="EMBL" id="CAFBLH010000006">
    <property type="protein sequence ID" value="CAB4859119.1"/>
    <property type="molecule type" value="Genomic_DNA"/>
</dbReference>
<dbReference type="InterPro" id="IPR000843">
    <property type="entry name" value="HTH_LacI"/>
</dbReference>
<dbReference type="GO" id="GO:0000976">
    <property type="term" value="F:transcription cis-regulatory region binding"/>
    <property type="evidence" value="ECO:0007669"/>
    <property type="project" value="TreeGrafter"/>
</dbReference>
<reference evidence="6" key="1">
    <citation type="submission" date="2020-05" db="EMBL/GenBank/DDBJ databases">
        <authorList>
            <person name="Chiriac C."/>
            <person name="Salcher M."/>
            <person name="Ghai R."/>
            <person name="Kavagutti S V."/>
        </authorList>
    </citation>
    <scope>NUCLEOTIDE SEQUENCE</scope>
</reference>
<dbReference type="PANTHER" id="PTHR30146">
    <property type="entry name" value="LACI-RELATED TRANSCRIPTIONAL REPRESSOR"/>
    <property type="match status" value="1"/>
</dbReference>
<dbReference type="Pfam" id="PF00356">
    <property type="entry name" value="LacI"/>
    <property type="match status" value="1"/>
</dbReference>
<dbReference type="SUPFAM" id="SSF47413">
    <property type="entry name" value="lambda repressor-like DNA-binding domains"/>
    <property type="match status" value="1"/>
</dbReference>
<dbReference type="PANTHER" id="PTHR30146:SF109">
    <property type="entry name" value="HTH-TYPE TRANSCRIPTIONAL REGULATOR GALS"/>
    <property type="match status" value="1"/>
</dbReference>
<dbReference type="Gene3D" id="1.10.260.40">
    <property type="entry name" value="lambda repressor-like DNA-binding domains"/>
    <property type="match status" value="1"/>
</dbReference>
<feature type="domain" description="HTH cro/C1-type" evidence="5">
    <location>
        <begin position="1"/>
        <end position="47"/>
    </location>
</feature>
<evidence type="ECO:0000256" key="2">
    <source>
        <dbReference type="ARBA" id="ARBA00023125"/>
    </source>
</evidence>
<dbReference type="SUPFAM" id="SSF53822">
    <property type="entry name" value="Periplasmic binding protein-like I"/>
    <property type="match status" value="1"/>
</dbReference>
<evidence type="ECO:0000256" key="1">
    <source>
        <dbReference type="ARBA" id="ARBA00023015"/>
    </source>
</evidence>
<evidence type="ECO:0000256" key="3">
    <source>
        <dbReference type="ARBA" id="ARBA00023163"/>
    </source>
</evidence>
<keyword evidence="2" id="KW-0238">DNA-binding</keyword>
<dbReference type="Gene3D" id="3.40.50.2300">
    <property type="match status" value="2"/>
</dbReference>
<evidence type="ECO:0000259" key="5">
    <source>
        <dbReference type="PROSITE" id="PS50943"/>
    </source>
</evidence>
<gene>
    <name evidence="6" type="ORF">UFOPK3342_00320</name>
</gene>
<accession>A0A6J7CSJ0</accession>
<evidence type="ECO:0000259" key="4">
    <source>
        <dbReference type="PROSITE" id="PS50932"/>
    </source>
</evidence>
<keyword evidence="3" id="KW-0804">Transcription</keyword>
<keyword evidence="1" id="KW-0805">Transcription regulation</keyword>
<dbReference type="InterPro" id="IPR028082">
    <property type="entry name" value="Peripla_BP_I"/>
</dbReference>
<dbReference type="InterPro" id="IPR001387">
    <property type="entry name" value="Cro/C1-type_HTH"/>
</dbReference>
<dbReference type="AlphaFoldDB" id="A0A6J7CSJ0"/>
<name>A0A6J7CSJ0_9ZZZZ</name>
<dbReference type="InterPro" id="IPR046335">
    <property type="entry name" value="LacI/GalR-like_sensor"/>
</dbReference>
<proteinExistence type="predicted"/>
<dbReference type="Pfam" id="PF13377">
    <property type="entry name" value="Peripla_BP_3"/>
    <property type="match status" value="1"/>
</dbReference>
<protein>
    <submittedName>
        <fullName evidence="6">Unannotated protein</fullName>
    </submittedName>
</protein>
<dbReference type="CDD" id="cd06267">
    <property type="entry name" value="PBP1_LacI_sugar_binding-like"/>
    <property type="match status" value="1"/>
</dbReference>
<feature type="domain" description="HTH lacI-type" evidence="4">
    <location>
        <begin position="1"/>
        <end position="53"/>
    </location>
</feature>